<evidence type="ECO:0000259" key="7">
    <source>
        <dbReference type="PROSITE" id="PS50885"/>
    </source>
</evidence>
<dbReference type="CDD" id="cd11386">
    <property type="entry name" value="MCP_signal"/>
    <property type="match status" value="1"/>
</dbReference>
<dbReference type="PRINTS" id="PR00260">
    <property type="entry name" value="CHEMTRNSDUCR"/>
</dbReference>
<dbReference type="SUPFAM" id="SSF58104">
    <property type="entry name" value="Methyl-accepting chemotaxis protein (MCP) signaling domain"/>
    <property type="match status" value="1"/>
</dbReference>
<evidence type="ECO:0000313" key="9">
    <source>
        <dbReference type="Proteomes" id="UP000651977"/>
    </source>
</evidence>
<dbReference type="Gene3D" id="1.10.287.950">
    <property type="entry name" value="Methyl-accepting chemotaxis protein"/>
    <property type="match status" value="1"/>
</dbReference>
<feature type="transmembrane region" description="Helical" evidence="5">
    <location>
        <begin position="6"/>
        <end position="24"/>
    </location>
</feature>
<dbReference type="PROSITE" id="PS50111">
    <property type="entry name" value="CHEMOTAXIS_TRANSDUC_2"/>
    <property type="match status" value="1"/>
</dbReference>
<reference evidence="9" key="1">
    <citation type="journal article" date="2019" name="Int. J. Syst. Evol. Microbiol.">
        <title>The Global Catalogue of Microorganisms (GCM) 10K type strain sequencing project: providing services to taxonomists for standard genome sequencing and annotation.</title>
        <authorList>
            <consortium name="The Broad Institute Genomics Platform"/>
            <consortium name="The Broad Institute Genome Sequencing Center for Infectious Disease"/>
            <person name="Wu L."/>
            <person name="Ma J."/>
        </authorList>
    </citation>
    <scope>NUCLEOTIDE SEQUENCE [LARGE SCALE GENOMIC DNA]</scope>
    <source>
        <strain evidence="9">CGMCC 1.10131</strain>
    </source>
</reference>
<protein>
    <submittedName>
        <fullName evidence="8">Methyl-accepting chemotaxis protein</fullName>
    </submittedName>
</protein>
<comment type="subcellular location">
    <subcellularLocation>
        <location evidence="1">Membrane</location>
    </subcellularLocation>
</comment>
<keyword evidence="5" id="KW-0472">Membrane</keyword>
<dbReference type="SMART" id="SM00304">
    <property type="entry name" value="HAMP"/>
    <property type="match status" value="1"/>
</dbReference>
<feature type="transmembrane region" description="Helical" evidence="5">
    <location>
        <begin position="193"/>
        <end position="215"/>
    </location>
</feature>
<evidence type="ECO:0000256" key="1">
    <source>
        <dbReference type="ARBA" id="ARBA00004370"/>
    </source>
</evidence>
<dbReference type="SMART" id="SM00283">
    <property type="entry name" value="MA"/>
    <property type="match status" value="1"/>
</dbReference>
<evidence type="ECO:0000256" key="3">
    <source>
        <dbReference type="ARBA" id="ARBA00029447"/>
    </source>
</evidence>
<keyword evidence="5" id="KW-1133">Transmembrane helix</keyword>
<keyword evidence="2 4" id="KW-0807">Transducer</keyword>
<evidence type="ECO:0000256" key="2">
    <source>
        <dbReference type="ARBA" id="ARBA00023224"/>
    </source>
</evidence>
<dbReference type="Proteomes" id="UP000651977">
    <property type="component" value="Unassembled WGS sequence"/>
</dbReference>
<gene>
    <name evidence="8" type="ORF">GCM10007414_14200</name>
</gene>
<dbReference type="Pfam" id="PF00015">
    <property type="entry name" value="MCPsignal"/>
    <property type="match status" value="1"/>
</dbReference>
<feature type="domain" description="Methyl-accepting transducer" evidence="6">
    <location>
        <begin position="275"/>
        <end position="511"/>
    </location>
</feature>
<dbReference type="InterPro" id="IPR004089">
    <property type="entry name" value="MCPsignal_dom"/>
</dbReference>
<dbReference type="PROSITE" id="PS50885">
    <property type="entry name" value="HAMP"/>
    <property type="match status" value="1"/>
</dbReference>
<proteinExistence type="inferred from homology"/>
<dbReference type="InterPro" id="IPR004090">
    <property type="entry name" value="Chemotax_Me-accpt_rcpt"/>
</dbReference>
<organism evidence="8 9">
    <name type="scientific">Agarivorans gilvus</name>
    <dbReference type="NCBI Taxonomy" id="680279"/>
    <lineage>
        <taxon>Bacteria</taxon>
        <taxon>Pseudomonadati</taxon>
        <taxon>Pseudomonadota</taxon>
        <taxon>Gammaproteobacteria</taxon>
        <taxon>Alteromonadales</taxon>
        <taxon>Alteromonadaceae</taxon>
        <taxon>Agarivorans</taxon>
    </lineage>
</organism>
<comment type="similarity">
    <text evidence="3">Belongs to the methyl-accepting chemotaxis (MCP) protein family.</text>
</comment>
<dbReference type="CDD" id="cd06225">
    <property type="entry name" value="HAMP"/>
    <property type="match status" value="1"/>
</dbReference>
<evidence type="ECO:0000259" key="6">
    <source>
        <dbReference type="PROSITE" id="PS50111"/>
    </source>
</evidence>
<keyword evidence="9" id="KW-1185">Reference proteome</keyword>
<dbReference type="RefSeq" id="WP_198150174.1">
    <property type="nucleotide sequence ID" value="NZ_BMDY01000007.1"/>
</dbReference>
<dbReference type="PANTHER" id="PTHR32089:SF120">
    <property type="entry name" value="METHYL-ACCEPTING CHEMOTAXIS PROTEIN TLPQ"/>
    <property type="match status" value="1"/>
</dbReference>
<dbReference type="PANTHER" id="PTHR32089">
    <property type="entry name" value="METHYL-ACCEPTING CHEMOTAXIS PROTEIN MCPB"/>
    <property type="match status" value="1"/>
</dbReference>
<comment type="caution">
    <text evidence="8">The sequence shown here is derived from an EMBL/GenBank/DDBJ whole genome shotgun (WGS) entry which is preliminary data.</text>
</comment>
<sequence length="547" mass="58906">MQTVSARLKIMIVMFFMAFSLLAYKGISGMNAATHSINDMYSEGMQHTIRAGRILDALGQARSSLLLAFQHAPQSEFVNMHDHPVSLHVNDIQQAMKDLHHIVDVELAGVVLNNKEQQIVSSLERQLDTIAEQGFTVALNAIAKGDFQAANLALLKVINPSYVEVTKHAEQFLEAQVTEAASSLATAQSNTRAFMWGVAIITLISLLVIVGLSILTMKRVSGAAGQLQEKSKLIVEGDLTQRIELSGQDEFSHIANDVNNIVTQFQHVVATNQASIDSLASAAEEGSTVAEQTKQNVFDQQQQTQLIATAIHQFTATVHEVAQNASGAAEASEEADHAADQGKEVVQQSINMVETLSQEMQDTVGVMQNLAQHVAEISSVIEVIQSISEQTNLLALNAAIEAARAGEQGRGFAVVADEVRTLASRTQQSTGEIQQTITQLQQGSREAMSRLEQGAQSAKQTAEKSLLAGEVLALITQSVDKISAMNAQIATAAEQQSSVTEEINQNITSISEISNQTASGAEQNSSSTLVLAELAEQLRLEIQAYRV</sequence>
<feature type="domain" description="HAMP" evidence="7">
    <location>
        <begin position="218"/>
        <end position="270"/>
    </location>
</feature>
<dbReference type="EMBL" id="BMDY01000007">
    <property type="protein sequence ID" value="GGB02110.1"/>
    <property type="molecule type" value="Genomic_DNA"/>
</dbReference>
<accession>A0ABQ1I1D8</accession>
<keyword evidence="5" id="KW-0812">Transmembrane</keyword>
<evidence type="ECO:0000256" key="4">
    <source>
        <dbReference type="PROSITE-ProRule" id="PRU00284"/>
    </source>
</evidence>
<dbReference type="Pfam" id="PF00672">
    <property type="entry name" value="HAMP"/>
    <property type="match status" value="1"/>
</dbReference>
<evidence type="ECO:0000313" key="8">
    <source>
        <dbReference type="EMBL" id="GGB02110.1"/>
    </source>
</evidence>
<evidence type="ECO:0000256" key="5">
    <source>
        <dbReference type="SAM" id="Phobius"/>
    </source>
</evidence>
<dbReference type="Pfam" id="PF12729">
    <property type="entry name" value="4HB_MCP_1"/>
    <property type="match status" value="1"/>
</dbReference>
<name>A0ABQ1I1D8_9ALTE</name>
<dbReference type="InterPro" id="IPR024478">
    <property type="entry name" value="HlyB_4HB_MCP"/>
</dbReference>
<dbReference type="InterPro" id="IPR003660">
    <property type="entry name" value="HAMP_dom"/>
</dbReference>